<feature type="domain" description="Terminase large subunit-like ATPase" evidence="2">
    <location>
        <begin position="90"/>
        <end position="270"/>
    </location>
</feature>
<keyword evidence="5" id="KW-1185">Reference proteome</keyword>
<evidence type="ECO:0000259" key="2">
    <source>
        <dbReference type="Pfam" id="PF03354"/>
    </source>
</evidence>
<dbReference type="InterPro" id="IPR046461">
    <property type="entry name" value="TerL_ATPase"/>
</dbReference>
<dbReference type="Gene3D" id="3.40.50.300">
    <property type="entry name" value="P-loop containing nucleotide triphosphate hydrolases"/>
    <property type="match status" value="1"/>
</dbReference>
<dbReference type="RefSeq" id="WP_311670639.1">
    <property type="nucleotide sequence ID" value="NZ_JAVREO010000029.1"/>
</dbReference>
<dbReference type="Pfam" id="PF03354">
    <property type="entry name" value="TerL_ATPase"/>
    <property type="match status" value="1"/>
</dbReference>
<accession>A0ABU2K1D7</accession>
<proteinExistence type="predicted"/>
<comment type="caution">
    <text evidence="4">The sequence shown here is derived from an EMBL/GenBank/DDBJ whole genome shotgun (WGS) entry which is preliminary data.</text>
</comment>
<name>A0ABU2K1D7_9ACTN</name>
<evidence type="ECO:0000313" key="5">
    <source>
        <dbReference type="Proteomes" id="UP001183410"/>
    </source>
</evidence>
<dbReference type="Proteomes" id="UP001183410">
    <property type="component" value="Unassembled WGS sequence"/>
</dbReference>
<dbReference type="InterPro" id="IPR027417">
    <property type="entry name" value="P-loop_NTPase"/>
</dbReference>
<protein>
    <submittedName>
        <fullName evidence="4">Terminase TerL endonuclease subunit</fullName>
    </submittedName>
</protein>
<dbReference type="InterPro" id="IPR005021">
    <property type="entry name" value="Terminase_largesu-like"/>
</dbReference>
<evidence type="ECO:0000256" key="1">
    <source>
        <dbReference type="SAM" id="MobiDB-lite"/>
    </source>
</evidence>
<evidence type="ECO:0000259" key="3">
    <source>
        <dbReference type="Pfam" id="PF20441"/>
    </source>
</evidence>
<dbReference type="InterPro" id="IPR046462">
    <property type="entry name" value="TerL_nuclease"/>
</dbReference>
<sequence>MPTTRSPRSGSRRAPKRKARQHGISPEVLWFLEQRGYEVPTCVPAIRTPEPRDVPGAVFDPARVDKVIAALRCLRHTQGKWAGKPLDPDPWQVAYIIAPTFGWVKPSEDDPGRCVRIVRDLYVEVSRKNGKTTLASGLALVLAFADGEPGAQVVAVAGSEKQARFCFDPAKKLAGASPELKAAGVKPLRSRIIQPATDSYFEVAASVGDLLHGANLHGGIVDELHVHKSPDVIDAVESGTGARDQPLIITITTADDGSPESVYAHRREFVEKLARGTLKNASQYAVIFAADKEDGEGDAPFREATWKRANPGYGISPTREFMRAAAAKARQNPVERARFLRLHLGLRTKQQTKYIELPVWDRNAGMVDRAQLGGRPAYGGLDLAATSDLSALCWLVPDDAGGYDAAWRIWTPEANVGRLNERTANAATEWVRRGWLTVTPGEVMDYDHIRAAVNEDREHFQVGEIAYDPWNSTQLVTDLLEDGAPMVTMRQGFVSMSPPTKELSRILKQGTARRPLLRHGGNPVMRWMIDNLAVAEDAAGNVKPDKRRSGDKIDGPVALIMALDRARNAAPAQGPSVYEERGLEVV</sequence>
<organism evidence="4 5">
    <name type="scientific">Streptomyces chisholmiae</name>
    <dbReference type="NCBI Taxonomy" id="3075540"/>
    <lineage>
        <taxon>Bacteria</taxon>
        <taxon>Bacillati</taxon>
        <taxon>Actinomycetota</taxon>
        <taxon>Actinomycetes</taxon>
        <taxon>Kitasatosporales</taxon>
        <taxon>Streptomycetaceae</taxon>
        <taxon>Streptomyces</taxon>
    </lineage>
</organism>
<reference evidence="5" key="1">
    <citation type="submission" date="2023-07" db="EMBL/GenBank/DDBJ databases">
        <title>30 novel species of actinomycetes from the DSMZ collection.</title>
        <authorList>
            <person name="Nouioui I."/>
        </authorList>
    </citation>
    <scope>NUCLEOTIDE SEQUENCE [LARGE SCALE GENOMIC DNA]</scope>
    <source>
        <strain evidence="5">DSM 44915</strain>
    </source>
</reference>
<keyword evidence="4" id="KW-0378">Hydrolase</keyword>
<evidence type="ECO:0000313" key="4">
    <source>
        <dbReference type="EMBL" id="MDT0270574.1"/>
    </source>
</evidence>
<keyword evidence="4" id="KW-0540">Nuclease</keyword>
<feature type="domain" description="Terminase large subunit-like endonuclease" evidence="3">
    <location>
        <begin position="298"/>
        <end position="568"/>
    </location>
</feature>
<gene>
    <name evidence="4" type="ORF">RM844_30305</name>
</gene>
<keyword evidence="4" id="KW-0255">Endonuclease</keyword>
<dbReference type="PANTHER" id="PTHR41287:SF1">
    <property type="entry name" value="PROTEIN YMFN"/>
    <property type="match status" value="1"/>
</dbReference>
<dbReference type="EMBL" id="JAVREO010000029">
    <property type="protein sequence ID" value="MDT0270574.1"/>
    <property type="molecule type" value="Genomic_DNA"/>
</dbReference>
<feature type="region of interest" description="Disordered" evidence="1">
    <location>
        <begin position="1"/>
        <end position="21"/>
    </location>
</feature>
<dbReference type="PANTHER" id="PTHR41287">
    <property type="match status" value="1"/>
</dbReference>
<dbReference type="Pfam" id="PF20441">
    <property type="entry name" value="TerL_nuclease"/>
    <property type="match status" value="1"/>
</dbReference>
<feature type="compositionally biased region" description="Basic residues" evidence="1">
    <location>
        <begin position="10"/>
        <end position="21"/>
    </location>
</feature>
<dbReference type="GO" id="GO:0004519">
    <property type="term" value="F:endonuclease activity"/>
    <property type="evidence" value="ECO:0007669"/>
    <property type="project" value="UniProtKB-KW"/>
</dbReference>